<dbReference type="EMBL" id="AP031322">
    <property type="protein sequence ID" value="BFH74543.1"/>
    <property type="molecule type" value="Genomic_DNA"/>
</dbReference>
<dbReference type="Pfam" id="PF03745">
    <property type="entry name" value="DUF309"/>
    <property type="match status" value="1"/>
</dbReference>
<dbReference type="InterPro" id="IPR005500">
    <property type="entry name" value="DUF309"/>
</dbReference>
<organism evidence="1">
    <name type="scientific">Sulfurisphaera javensis</name>
    <dbReference type="NCBI Taxonomy" id="2049879"/>
    <lineage>
        <taxon>Archaea</taxon>
        <taxon>Thermoproteota</taxon>
        <taxon>Thermoprotei</taxon>
        <taxon>Sulfolobales</taxon>
        <taxon>Sulfolobaceae</taxon>
        <taxon>Sulfurisphaera</taxon>
    </lineage>
</organism>
<accession>A0AAT9GVB9</accession>
<dbReference type="RefSeq" id="WP_369610044.1">
    <property type="nucleotide sequence ID" value="NZ_AP031322.1"/>
</dbReference>
<sequence length="146" mass="17288">MKRVIYFYPKGCCDVSIKEKLRKEEINVIDVRICKYVEIDAYENDRITEILGNPLFIGGKDSFENLFFNARFWESHETLEEKWKIEKDEKKRKYLQALILLSASMVKYCKGEKEVSDLLLEKALSFISELPEELLPLFYITFCLNP</sequence>
<proteinExistence type="predicted"/>
<evidence type="ECO:0000313" key="1">
    <source>
        <dbReference type="EMBL" id="BFH74543.1"/>
    </source>
</evidence>
<protein>
    <submittedName>
        <fullName evidence="1">DUF309 domain-containing protein</fullName>
    </submittedName>
</protein>
<dbReference type="Gene3D" id="1.10.3450.10">
    <property type="entry name" value="TTHA0068-like"/>
    <property type="match status" value="1"/>
</dbReference>
<dbReference type="GeneID" id="92355445"/>
<name>A0AAT9GVB9_9CREN</name>
<dbReference type="KEGG" id="sjv:SJAV_24870"/>
<gene>
    <name evidence="1" type="ORF">SJAV_24870</name>
</gene>
<dbReference type="AlphaFoldDB" id="A0AAT9GVB9"/>
<reference evidence="1" key="1">
    <citation type="submission" date="2024-03" db="EMBL/GenBank/DDBJ databases">
        <title>Complete genome sequence of Sulfurisphaera javensis strain KD-1.</title>
        <authorList>
            <person name="Sakai H."/>
            <person name="Nur N."/>
            <person name="Suwanto A."/>
            <person name="Kurosawa N."/>
        </authorList>
    </citation>
    <scope>NUCLEOTIDE SEQUENCE</scope>
    <source>
        <strain evidence="1">KD-1</strain>
    </source>
</reference>
<dbReference type="InterPro" id="IPR023203">
    <property type="entry name" value="TTHA0068_sf"/>
</dbReference>
<dbReference type="SUPFAM" id="SSF140663">
    <property type="entry name" value="TTHA0068-like"/>
    <property type="match status" value="1"/>
</dbReference>